<keyword evidence="1" id="KW-0812">Transmembrane</keyword>
<dbReference type="PROSITE" id="PS52016">
    <property type="entry name" value="TONB_DEPENDENT_REC_3"/>
    <property type="match status" value="1"/>
</dbReference>
<evidence type="ECO:0000256" key="2">
    <source>
        <dbReference type="SAM" id="SignalP"/>
    </source>
</evidence>
<keyword evidence="1" id="KW-0472">Membrane</keyword>
<evidence type="ECO:0000256" key="1">
    <source>
        <dbReference type="PROSITE-ProRule" id="PRU01360"/>
    </source>
</evidence>
<dbReference type="AlphaFoldDB" id="A0A512C8J5"/>
<comment type="subcellular location">
    <subcellularLocation>
        <location evidence="1">Cell outer membrane</location>
        <topology evidence="1">Multi-pass membrane protein</topology>
    </subcellularLocation>
</comment>
<keyword evidence="4" id="KW-1185">Reference proteome</keyword>
<gene>
    <name evidence="3" type="ORF">CQA01_10630</name>
</gene>
<evidence type="ECO:0000313" key="3">
    <source>
        <dbReference type="EMBL" id="GEO20529.1"/>
    </source>
</evidence>
<keyword evidence="1" id="KW-0998">Cell outer membrane</keyword>
<evidence type="ECO:0000313" key="4">
    <source>
        <dbReference type="Proteomes" id="UP000321301"/>
    </source>
</evidence>
<dbReference type="GO" id="GO:0009279">
    <property type="term" value="C:cell outer membrane"/>
    <property type="evidence" value="ECO:0007669"/>
    <property type="project" value="UniProtKB-SubCell"/>
</dbReference>
<evidence type="ECO:0008006" key="5">
    <source>
        <dbReference type="Google" id="ProtNLM"/>
    </source>
</evidence>
<protein>
    <recommendedName>
        <fullName evidence="5">TonB-dependent receptor plug domain-containing protein</fullName>
    </recommendedName>
</protein>
<dbReference type="Gene3D" id="2.170.130.10">
    <property type="entry name" value="TonB-dependent receptor, plug domain"/>
    <property type="match status" value="2"/>
</dbReference>
<feature type="chain" id="PRO_5021806663" description="TonB-dependent receptor plug domain-containing protein" evidence="2">
    <location>
        <begin position="21"/>
        <end position="170"/>
    </location>
</feature>
<sequence>MKYLLLVVGIALVPFSSITAQETSKDVKEKLEITIKDSDNPDVYIDGKKYDHSIIDLLDKDKIASIDVLKGEKALKEYNAPNGVILIKTKSKNPDPVKFRFREGANNETEPLIIIDGIPTSKANMGKLDPIDIDSINVLKGEEAVKKYNAKGGVIIVTTKTAANLKKKKE</sequence>
<accession>A0A512C8J5</accession>
<dbReference type="Proteomes" id="UP000321301">
    <property type="component" value="Unassembled WGS sequence"/>
</dbReference>
<comment type="similarity">
    <text evidence="1">Belongs to the TonB-dependent receptor family.</text>
</comment>
<keyword evidence="1" id="KW-1134">Transmembrane beta strand</keyword>
<feature type="signal peptide" evidence="2">
    <location>
        <begin position="1"/>
        <end position="20"/>
    </location>
</feature>
<comment type="caution">
    <text evidence="3">The sequence shown here is derived from an EMBL/GenBank/DDBJ whole genome shotgun (WGS) entry which is preliminary data.</text>
</comment>
<keyword evidence="1" id="KW-0813">Transport</keyword>
<dbReference type="InterPro" id="IPR037066">
    <property type="entry name" value="Plug_dom_sf"/>
</dbReference>
<keyword evidence="2" id="KW-0732">Signal</keyword>
<dbReference type="SUPFAM" id="SSF56935">
    <property type="entry name" value="Porins"/>
    <property type="match status" value="2"/>
</dbReference>
<proteinExistence type="inferred from homology"/>
<dbReference type="EMBL" id="BJYV01000003">
    <property type="protein sequence ID" value="GEO20529.1"/>
    <property type="molecule type" value="Genomic_DNA"/>
</dbReference>
<dbReference type="InterPro" id="IPR039426">
    <property type="entry name" value="TonB-dep_rcpt-like"/>
</dbReference>
<dbReference type="RefSeq" id="WP_146947265.1">
    <property type="nucleotide sequence ID" value="NZ_BJYV01000003.1"/>
</dbReference>
<organism evidence="3 4">
    <name type="scientific">Cyclobacterium qasimii</name>
    <dbReference type="NCBI Taxonomy" id="1350429"/>
    <lineage>
        <taxon>Bacteria</taxon>
        <taxon>Pseudomonadati</taxon>
        <taxon>Bacteroidota</taxon>
        <taxon>Cytophagia</taxon>
        <taxon>Cytophagales</taxon>
        <taxon>Cyclobacteriaceae</taxon>
        <taxon>Cyclobacterium</taxon>
    </lineage>
</organism>
<name>A0A512C8J5_9BACT</name>
<reference evidence="3 4" key="1">
    <citation type="submission" date="2019-07" db="EMBL/GenBank/DDBJ databases">
        <title>Whole genome shotgun sequence of Cyclobacterium qasimii NBRC 106168.</title>
        <authorList>
            <person name="Hosoyama A."/>
            <person name="Uohara A."/>
            <person name="Ohji S."/>
            <person name="Ichikawa N."/>
        </authorList>
    </citation>
    <scope>NUCLEOTIDE SEQUENCE [LARGE SCALE GENOMIC DNA]</scope>
    <source>
        <strain evidence="3 4">NBRC 106168</strain>
    </source>
</reference>